<evidence type="ECO:0000313" key="4">
    <source>
        <dbReference type="EMBL" id="POW06189.1"/>
    </source>
</evidence>
<feature type="domain" description="GTP cyclohydrolase N-terminal" evidence="3">
    <location>
        <begin position="154"/>
        <end position="364"/>
    </location>
</feature>
<dbReference type="PANTHER" id="PTHR47259:SF2">
    <property type="entry name" value="URACIL-REGULATED PROTEIN 1"/>
    <property type="match status" value="1"/>
</dbReference>
<organism evidence="4 5">
    <name type="scientific">Puccinia striiformis</name>
    <dbReference type="NCBI Taxonomy" id="27350"/>
    <lineage>
        <taxon>Eukaryota</taxon>
        <taxon>Fungi</taxon>
        <taxon>Dikarya</taxon>
        <taxon>Basidiomycota</taxon>
        <taxon>Pucciniomycotina</taxon>
        <taxon>Pucciniomycetes</taxon>
        <taxon>Pucciniales</taxon>
        <taxon>Pucciniaceae</taxon>
        <taxon>Puccinia</taxon>
    </lineage>
</organism>
<dbReference type="Pfam" id="PF00925">
    <property type="entry name" value="GTP_cyclohydro2"/>
    <property type="match status" value="1"/>
</dbReference>
<dbReference type="AlphaFoldDB" id="A0A2S4V9I5"/>
<dbReference type="InterPro" id="IPR036144">
    <property type="entry name" value="RibA-like_sf"/>
</dbReference>
<dbReference type="InterPro" id="IPR032677">
    <property type="entry name" value="GTP_cyclohydro_II"/>
</dbReference>
<comment type="caution">
    <text evidence="4">The sequence shown here is derived from an EMBL/GenBank/DDBJ whole genome shotgun (WGS) entry which is preliminary data.</text>
</comment>
<keyword evidence="5" id="KW-1185">Reference proteome</keyword>
<dbReference type="EMBL" id="PKSL01000089">
    <property type="protein sequence ID" value="POW06189.1"/>
    <property type="molecule type" value="Genomic_DNA"/>
</dbReference>
<feature type="region of interest" description="Disordered" evidence="1">
    <location>
        <begin position="52"/>
        <end position="115"/>
    </location>
</feature>
<feature type="domain" description="GTP cyclohydrolase II" evidence="2">
    <location>
        <begin position="385"/>
        <end position="527"/>
    </location>
</feature>
<protein>
    <recommendedName>
        <fullName evidence="6">GTP cyclohydrolase II</fullName>
    </recommendedName>
</protein>
<dbReference type="Pfam" id="PF12471">
    <property type="entry name" value="GTP_CH_N"/>
    <property type="match status" value="1"/>
</dbReference>
<dbReference type="Gene3D" id="3.40.50.10990">
    <property type="entry name" value="GTP cyclohydrolase II"/>
    <property type="match status" value="1"/>
</dbReference>
<dbReference type="PANTHER" id="PTHR47259">
    <property type="match status" value="1"/>
</dbReference>
<name>A0A2S4V9I5_9BASI</name>
<dbReference type="VEuPathDB" id="FungiDB:PSHT_04371"/>
<gene>
    <name evidence="4" type="ORF">PSTT_09070</name>
</gene>
<dbReference type="VEuPathDB" id="FungiDB:PSTT_09070"/>
<evidence type="ECO:0000259" key="3">
    <source>
        <dbReference type="Pfam" id="PF12471"/>
    </source>
</evidence>
<evidence type="ECO:0000259" key="2">
    <source>
        <dbReference type="Pfam" id="PF00925"/>
    </source>
</evidence>
<reference evidence="4" key="1">
    <citation type="submission" date="2017-12" db="EMBL/GenBank/DDBJ databases">
        <title>Gene loss provides genomic basis for host adaptation in cereal stripe rust fungi.</title>
        <authorList>
            <person name="Xia C."/>
        </authorList>
    </citation>
    <scope>NUCLEOTIDE SEQUENCE [LARGE SCALE GENOMIC DNA]</scope>
    <source>
        <strain evidence="4">93-210</strain>
    </source>
</reference>
<evidence type="ECO:0008006" key="6">
    <source>
        <dbReference type="Google" id="ProtNLM"/>
    </source>
</evidence>
<dbReference type="Proteomes" id="UP000239156">
    <property type="component" value="Unassembled WGS sequence"/>
</dbReference>
<evidence type="ECO:0000256" key="1">
    <source>
        <dbReference type="SAM" id="MobiDB-lite"/>
    </source>
</evidence>
<dbReference type="InterPro" id="IPR022163">
    <property type="entry name" value="GTP_CH_N"/>
</dbReference>
<dbReference type="SUPFAM" id="SSF142695">
    <property type="entry name" value="RibA-like"/>
    <property type="match status" value="1"/>
</dbReference>
<accession>A0A2S4V9I5</accession>
<evidence type="ECO:0000313" key="5">
    <source>
        <dbReference type="Proteomes" id="UP000239156"/>
    </source>
</evidence>
<sequence>MADSLVQSETAKTNELLQHLITEVRGLKESQTSLELKMETLGLSFPSPYTAHSNLDPEATGGLLSGQSSTAPPVTESHHLSTDSRSIPVPVTMGPSRSSSSSRSPKHGGAYENEGSMIEKARFVEWMKTERSLLGNDTQSSDPVGKQVTIYPQRLILTTYPGQTGIHPIPMEWGASDPQKRGPVVASRHPLKMQSGLTPGRIVYTKALATAIGAIDPNHRPDYTNTQPPFAVPPNPSWFDPSKIVSMDPWGHLAPELFKSYFDSGVDIRPTVACTKAHLKLAELDEAVAQGNLLIDGKIVVKSPGSWAAAAAQTAVESAGGKWESLSEEERHILTSKQAGVEVQVTKAAVEPVWNLPGVAARFSEYCSLDILKLPTMSAFDPSKELTLRVHDECNGSDVFGSSVSLLRRRVPLGSSDLHLSTVSTYGIEEAIKCAQRGGSGVIVYFRKEGRALGEVTKYLVYNARKRGGDSAAFYFQRTESVAGVKDMRFQALMPDVLHWLGIKKIDVMCSMSDMKHDAIVQSGIPILLRKDIPDHLIPSDSRVEIDAKIAAGYFSASKVVTEEDLKNTVGQSWEDVDH</sequence>
<proteinExistence type="predicted"/>